<sequence>MDKEAITITPNPFDALGGMETEEVAIERGEESMTEREEVETKTKGDSEPGRQGLDRSQTEKKVAAESRTEKSAQQIPTTMETSKENRKRERLESMLGKTGGAKQTNETEGMGGLQNRKPAHNLSQKGEGQSQQGSVSKDRKAEVQEIMLAKWEEAGK</sequence>
<comment type="caution">
    <text evidence="2">The sequence shown here is derived from an EMBL/GenBank/DDBJ whole genome shotgun (WGS) entry which is preliminary data.</text>
</comment>
<feature type="compositionally biased region" description="Basic and acidic residues" evidence="1">
    <location>
        <begin position="26"/>
        <end position="71"/>
    </location>
</feature>
<proteinExistence type="predicted"/>
<feature type="region of interest" description="Disordered" evidence="1">
    <location>
        <begin position="1"/>
        <end position="20"/>
    </location>
</feature>
<gene>
    <name evidence="2" type="ORF">R1sor_024377</name>
</gene>
<feature type="compositionally biased region" description="Polar residues" evidence="1">
    <location>
        <begin position="72"/>
        <end position="81"/>
    </location>
</feature>
<feature type="compositionally biased region" description="Low complexity" evidence="1">
    <location>
        <begin position="124"/>
        <end position="136"/>
    </location>
</feature>
<keyword evidence="3" id="KW-1185">Reference proteome</keyword>
<feature type="region of interest" description="Disordered" evidence="1">
    <location>
        <begin position="26"/>
        <end position="157"/>
    </location>
</feature>
<organism evidence="2 3">
    <name type="scientific">Riccia sorocarpa</name>
    <dbReference type="NCBI Taxonomy" id="122646"/>
    <lineage>
        <taxon>Eukaryota</taxon>
        <taxon>Viridiplantae</taxon>
        <taxon>Streptophyta</taxon>
        <taxon>Embryophyta</taxon>
        <taxon>Marchantiophyta</taxon>
        <taxon>Marchantiopsida</taxon>
        <taxon>Marchantiidae</taxon>
        <taxon>Marchantiales</taxon>
        <taxon>Ricciaceae</taxon>
        <taxon>Riccia</taxon>
    </lineage>
</organism>
<name>A0ABD3GS78_9MARC</name>
<accession>A0ABD3GS78</accession>
<protein>
    <submittedName>
        <fullName evidence="2">Uncharacterized protein</fullName>
    </submittedName>
</protein>
<evidence type="ECO:0000313" key="2">
    <source>
        <dbReference type="EMBL" id="KAL3681421.1"/>
    </source>
</evidence>
<feature type="compositionally biased region" description="Basic and acidic residues" evidence="1">
    <location>
        <begin position="82"/>
        <end position="93"/>
    </location>
</feature>
<reference evidence="2 3" key="1">
    <citation type="submission" date="2024-09" db="EMBL/GenBank/DDBJ databases">
        <title>Chromosome-scale assembly of Riccia sorocarpa.</title>
        <authorList>
            <person name="Paukszto L."/>
        </authorList>
    </citation>
    <scope>NUCLEOTIDE SEQUENCE [LARGE SCALE GENOMIC DNA]</scope>
    <source>
        <strain evidence="2">LP-2024</strain>
        <tissue evidence="2">Aerial parts of the thallus</tissue>
    </source>
</reference>
<evidence type="ECO:0000256" key="1">
    <source>
        <dbReference type="SAM" id="MobiDB-lite"/>
    </source>
</evidence>
<dbReference type="Proteomes" id="UP001633002">
    <property type="component" value="Unassembled WGS sequence"/>
</dbReference>
<evidence type="ECO:0000313" key="3">
    <source>
        <dbReference type="Proteomes" id="UP001633002"/>
    </source>
</evidence>
<dbReference type="AlphaFoldDB" id="A0ABD3GS78"/>
<dbReference type="EMBL" id="JBJQOH010000007">
    <property type="protein sequence ID" value="KAL3681421.1"/>
    <property type="molecule type" value="Genomic_DNA"/>
</dbReference>